<dbReference type="PANTHER" id="PTHR45653">
    <property type="entry name" value="DEDICATOR OF CYTOKINESIS"/>
    <property type="match status" value="1"/>
</dbReference>
<evidence type="ECO:0000259" key="2">
    <source>
        <dbReference type="PROSITE" id="PS51651"/>
    </source>
</evidence>
<evidence type="ECO:0000256" key="1">
    <source>
        <dbReference type="PROSITE-ProRule" id="PRU00984"/>
    </source>
</evidence>
<comment type="similarity">
    <text evidence="1">Belongs to the DOCK family.</text>
</comment>
<protein>
    <recommendedName>
        <fullName evidence="2">DOCKER domain-containing protein</fullName>
    </recommendedName>
</protein>
<dbReference type="OrthoDB" id="18896at2759"/>
<dbReference type="GO" id="GO:0005085">
    <property type="term" value="F:guanyl-nucleotide exchange factor activity"/>
    <property type="evidence" value="ECO:0007669"/>
    <property type="project" value="InterPro"/>
</dbReference>
<dbReference type="EMBL" id="KE375143">
    <property type="protein sequence ID" value="EPQ62915.1"/>
    <property type="molecule type" value="Genomic_DNA"/>
</dbReference>
<dbReference type="AlphaFoldDB" id="A0A656KKT8"/>
<evidence type="ECO:0000313" key="3">
    <source>
        <dbReference type="EMBL" id="EPQ62915.1"/>
    </source>
</evidence>
<dbReference type="GO" id="GO:0005886">
    <property type="term" value="C:plasma membrane"/>
    <property type="evidence" value="ECO:0007669"/>
    <property type="project" value="TreeGrafter"/>
</dbReference>
<feature type="domain" description="DOCKER" evidence="2">
    <location>
        <begin position="1"/>
        <end position="183"/>
    </location>
</feature>
<dbReference type="InterPro" id="IPR026791">
    <property type="entry name" value="DOCK"/>
</dbReference>
<dbReference type="Proteomes" id="UP000053110">
    <property type="component" value="Unassembled WGS sequence"/>
</dbReference>
<dbReference type="InterPro" id="IPR027357">
    <property type="entry name" value="DOCKER_dom"/>
</dbReference>
<proteinExistence type="inferred from homology"/>
<evidence type="ECO:0000313" key="4">
    <source>
        <dbReference type="Proteomes" id="UP000053110"/>
    </source>
</evidence>
<organism evidence="3 4">
    <name type="scientific">Blumeria graminis f. sp. tritici 96224</name>
    <dbReference type="NCBI Taxonomy" id="1268274"/>
    <lineage>
        <taxon>Eukaryota</taxon>
        <taxon>Fungi</taxon>
        <taxon>Dikarya</taxon>
        <taxon>Ascomycota</taxon>
        <taxon>Pezizomycotina</taxon>
        <taxon>Leotiomycetes</taxon>
        <taxon>Erysiphales</taxon>
        <taxon>Erysiphaceae</taxon>
        <taxon>Blumeria</taxon>
    </lineage>
</organism>
<accession>A0A656KKT8</accession>
<reference evidence="4" key="1">
    <citation type="journal article" date="2013" name="Nat. Genet.">
        <title>The wheat powdery mildew genome shows the unique evolution of an obligate biotroph.</title>
        <authorList>
            <person name="Wicker T."/>
            <person name="Oberhaensli S."/>
            <person name="Parlange F."/>
            <person name="Buchmann J.P."/>
            <person name="Shatalina M."/>
            <person name="Roffler S."/>
            <person name="Ben-David R."/>
            <person name="Dolezel J."/>
            <person name="Simkova H."/>
            <person name="Schulze-Lefert P."/>
            <person name="Spanu P.D."/>
            <person name="Bruggmann R."/>
            <person name="Amselem J."/>
            <person name="Quesneville H."/>
            <person name="Ver Loren van Themaat E."/>
            <person name="Paape T."/>
            <person name="Shimizu K.K."/>
            <person name="Keller B."/>
        </authorList>
    </citation>
    <scope>NUCLEOTIDE SEQUENCE [LARGE SCALE GENOMIC DNA]</scope>
    <source>
        <strain evidence="4">96224</strain>
    </source>
</reference>
<name>A0A656KKT8_BLUGR</name>
<gene>
    <name evidence="3" type="ORF">BGT96224_218</name>
</gene>
<dbReference type="PROSITE" id="PS51651">
    <property type="entry name" value="DOCKER"/>
    <property type="match status" value="1"/>
</dbReference>
<dbReference type="PANTHER" id="PTHR45653:SF10">
    <property type="entry name" value="MYOBLAST CITY, ISOFORM B"/>
    <property type="match status" value="1"/>
</dbReference>
<sequence length="183" mass="20730">MSSFPQSFSITYKRNTSGPVTEHTAEKIIYKTVDRFPTILRRSEIETVVRVSLDAQETGLERILRKTAEMTVIEKRVLAGETEIAALLIDAIQISINAESNASISRYRDLLPKVYFDENGEEKRPELTTLETAIKTALIDYAIMIRRCLVMLSKPENHRLLGDVERDLLIQGGLDLIPITHLC</sequence>
<dbReference type="GO" id="GO:0005737">
    <property type="term" value="C:cytoplasm"/>
    <property type="evidence" value="ECO:0007669"/>
    <property type="project" value="TreeGrafter"/>
</dbReference>
<dbReference type="GO" id="GO:0007264">
    <property type="term" value="P:small GTPase-mediated signal transduction"/>
    <property type="evidence" value="ECO:0007669"/>
    <property type="project" value="InterPro"/>
</dbReference>
<dbReference type="GO" id="GO:0031267">
    <property type="term" value="F:small GTPase binding"/>
    <property type="evidence" value="ECO:0007669"/>
    <property type="project" value="TreeGrafter"/>
</dbReference>